<dbReference type="InterPro" id="IPR049383">
    <property type="entry name" value="UbiD-like_N"/>
</dbReference>
<reference evidence="4 5" key="1">
    <citation type="submission" date="2022-12" db="EMBL/GenBank/DDBJ databases">
        <title>Polyphasic characterization of Geotalea uranireducens NIT-SL11 newly isolated from a complex of sewage sludge and microbially reduced graphene oxide.</title>
        <authorList>
            <person name="Xie L."/>
            <person name="Yoshida N."/>
            <person name="Meng L."/>
        </authorList>
    </citation>
    <scope>NUCLEOTIDE SEQUENCE [LARGE SCALE GENOMIC DNA]</scope>
    <source>
        <strain evidence="4 5">NIT-SL11</strain>
    </source>
</reference>
<gene>
    <name evidence="4" type="ORF">GURASL_01740</name>
</gene>
<dbReference type="Gene3D" id="3.40.1670.10">
    <property type="entry name" value="UbiD C-terminal domain-like"/>
    <property type="match status" value="1"/>
</dbReference>
<dbReference type="Pfam" id="PF20695">
    <property type="entry name" value="UbiD_N"/>
    <property type="match status" value="1"/>
</dbReference>
<dbReference type="InterPro" id="IPR048304">
    <property type="entry name" value="UbiD_Rift_dom"/>
</dbReference>
<evidence type="ECO:0008006" key="6">
    <source>
        <dbReference type="Google" id="ProtNLM"/>
    </source>
</evidence>
<dbReference type="NCBIfam" id="TIGR00148">
    <property type="entry name" value="UbiD family decarboxylase"/>
    <property type="match status" value="1"/>
</dbReference>
<feature type="domain" description="3-octaprenyl-4-hydroxybenzoate carboxy-lyase-like C-terminal" evidence="3">
    <location>
        <begin position="327"/>
        <end position="445"/>
    </location>
</feature>
<dbReference type="InterPro" id="IPR049381">
    <property type="entry name" value="UbiD-like_C"/>
</dbReference>
<dbReference type="SUPFAM" id="SSF143968">
    <property type="entry name" value="UbiD C-terminal domain-like"/>
    <property type="match status" value="1"/>
</dbReference>
<dbReference type="InterPro" id="IPR002830">
    <property type="entry name" value="UbiD"/>
</dbReference>
<evidence type="ECO:0000313" key="4">
    <source>
        <dbReference type="EMBL" id="BDV41251.1"/>
    </source>
</evidence>
<keyword evidence="5" id="KW-1185">Reference proteome</keyword>
<dbReference type="RefSeq" id="WP_282001227.1">
    <property type="nucleotide sequence ID" value="NZ_AP027151.1"/>
</dbReference>
<dbReference type="Pfam" id="PF20696">
    <property type="entry name" value="UbiD_C"/>
    <property type="match status" value="1"/>
</dbReference>
<dbReference type="PANTHER" id="PTHR30108">
    <property type="entry name" value="3-OCTAPRENYL-4-HYDROXYBENZOATE CARBOXY-LYASE-RELATED"/>
    <property type="match status" value="1"/>
</dbReference>
<accession>A0ABN6VM96</accession>
<name>A0ABN6VM96_9BACT</name>
<dbReference type="Pfam" id="PF01977">
    <property type="entry name" value="UbiD"/>
    <property type="match status" value="1"/>
</dbReference>
<organism evidence="4 5">
    <name type="scientific">Geotalea uraniireducens</name>
    <dbReference type="NCBI Taxonomy" id="351604"/>
    <lineage>
        <taxon>Bacteria</taxon>
        <taxon>Pseudomonadati</taxon>
        <taxon>Thermodesulfobacteriota</taxon>
        <taxon>Desulfuromonadia</taxon>
        <taxon>Geobacterales</taxon>
        <taxon>Geobacteraceae</taxon>
        <taxon>Geotalea</taxon>
    </lineage>
</organism>
<feature type="domain" description="3-octaprenyl-4-hydroxybenzoate carboxy-lyase-like Rift-related" evidence="1">
    <location>
        <begin position="122"/>
        <end position="322"/>
    </location>
</feature>
<evidence type="ECO:0000259" key="3">
    <source>
        <dbReference type="Pfam" id="PF20696"/>
    </source>
</evidence>
<dbReference type="EMBL" id="AP027151">
    <property type="protein sequence ID" value="BDV41251.1"/>
    <property type="molecule type" value="Genomic_DNA"/>
</dbReference>
<feature type="domain" description="3-octaprenyl-4-hydroxybenzoate carboxy-lyase-like N-terminal" evidence="2">
    <location>
        <begin position="10"/>
        <end position="87"/>
    </location>
</feature>
<evidence type="ECO:0000259" key="1">
    <source>
        <dbReference type="Pfam" id="PF01977"/>
    </source>
</evidence>
<evidence type="ECO:0000313" key="5">
    <source>
        <dbReference type="Proteomes" id="UP001317705"/>
    </source>
</evidence>
<proteinExistence type="predicted"/>
<dbReference type="PANTHER" id="PTHR30108:SF17">
    <property type="entry name" value="FERULIC ACID DECARBOXYLASE 1"/>
    <property type="match status" value="1"/>
</dbReference>
<dbReference type="SUPFAM" id="SSF50475">
    <property type="entry name" value="FMN-binding split barrel"/>
    <property type="match status" value="1"/>
</dbReference>
<evidence type="ECO:0000259" key="2">
    <source>
        <dbReference type="Pfam" id="PF20695"/>
    </source>
</evidence>
<protein>
    <recommendedName>
        <fullName evidence="6">Menaquinone biosynthesis decarboxylase</fullName>
    </recommendedName>
</protein>
<sequence length="473" mass="52610">MAYRDLHDFLAELHRLGALHRVGAEVDPHLEIAAITDRVTKAPAGGPALLFEKVRGGAIPVATNLFGSPQRMAVALGLTTLDELQQRMDELLALTPGGADTASRAELPRQEELAEFAPVTVETGRCRDIVDDAVDLTAYPFLTCWPGDGKPDWPGRFITLPLVFTRDPDTGAANCGMYRVPVFDAARAGIRWHAGAGGDLHYRKYCRRQEKMPVAVAVGGDPAAIFAATLPLPEELDEMYLAGFLRRAPLPMVRCQTSDLLVPADADLVIEGVIDPAEEVSDGAFGNHSGFYQPARHVPLLRVSHVTRRRDCIYPATVVGPPPAEDCFLAKAAERFFLPLFRRRWPEIVDINFPLEWIFHNSAIVSVRDGEKGRGRELIKAMWRSELMRRARVIVLVGEDVDVQDLSRVAWRVMNGTDWRSDLIIDDDGVRQPRFPWLEGRLGIDATRRSAEVLADPATVRLVATRWREYGFR</sequence>
<dbReference type="Proteomes" id="UP001317705">
    <property type="component" value="Chromosome"/>
</dbReference>